<dbReference type="Proteomes" id="UP000001075">
    <property type="component" value="Unassembled WGS sequence"/>
</dbReference>
<dbReference type="AlphaFoldDB" id="G3IK29"/>
<evidence type="ECO:0000313" key="1">
    <source>
        <dbReference type="EMBL" id="EGW11246.1"/>
    </source>
</evidence>
<gene>
    <name evidence="1" type="ORF">I79_024221</name>
</gene>
<dbReference type="InParanoid" id="G3IK29"/>
<accession>G3IK29</accession>
<organism evidence="1 2">
    <name type="scientific">Cricetulus griseus</name>
    <name type="common">Chinese hamster</name>
    <name type="synonym">Cricetulus barabensis griseus</name>
    <dbReference type="NCBI Taxonomy" id="10029"/>
    <lineage>
        <taxon>Eukaryota</taxon>
        <taxon>Metazoa</taxon>
        <taxon>Chordata</taxon>
        <taxon>Craniata</taxon>
        <taxon>Vertebrata</taxon>
        <taxon>Euteleostomi</taxon>
        <taxon>Mammalia</taxon>
        <taxon>Eutheria</taxon>
        <taxon>Euarchontoglires</taxon>
        <taxon>Glires</taxon>
        <taxon>Rodentia</taxon>
        <taxon>Myomorpha</taxon>
        <taxon>Muroidea</taxon>
        <taxon>Cricetidae</taxon>
        <taxon>Cricetinae</taxon>
        <taxon>Cricetulus</taxon>
    </lineage>
</organism>
<proteinExistence type="predicted"/>
<reference evidence="2" key="1">
    <citation type="journal article" date="2011" name="Nat. Biotechnol.">
        <title>The genomic sequence of the Chinese hamster ovary (CHO)-K1 cell line.</title>
        <authorList>
            <person name="Xu X."/>
            <person name="Nagarajan H."/>
            <person name="Lewis N.E."/>
            <person name="Pan S."/>
            <person name="Cai Z."/>
            <person name="Liu X."/>
            <person name="Chen W."/>
            <person name="Xie M."/>
            <person name="Wang W."/>
            <person name="Hammond S."/>
            <person name="Andersen M.R."/>
            <person name="Neff N."/>
            <person name="Passarelli B."/>
            <person name="Koh W."/>
            <person name="Fan H.C."/>
            <person name="Wang J."/>
            <person name="Gui Y."/>
            <person name="Lee K.H."/>
            <person name="Betenbaugh M.J."/>
            <person name="Quake S.R."/>
            <person name="Famili I."/>
            <person name="Palsson B.O."/>
            <person name="Wang J."/>
        </authorList>
    </citation>
    <scope>NUCLEOTIDE SEQUENCE [LARGE SCALE GENOMIC DNA]</scope>
    <source>
        <strain evidence="2">CHO K1 cell line</strain>
    </source>
</reference>
<dbReference type="EMBL" id="JH003478">
    <property type="protein sequence ID" value="EGW11246.1"/>
    <property type="molecule type" value="Genomic_DNA"/>
</dbReference>
<evidence type="ECO:0000313" key="2">
    <source>
        <dbReference type="Proteomes" id="UP000001075"/>
    </source>
</evidence>
<sequence length="62" mass="6854">MIVSLMGMHCGVTPQLGVLAQACNPPGKWSQDSQEFPATWLRSEFEASLGYINKTLSQKNKK</sequence>
<name>G3IK29_CRIGR</name>
<protein>
    <submittedName>
        <fullName evidence="1">Uncharacterized protein</fullName>
    </submittedName>
</protein>